<dbReference type="InterPro" id="IPR013785">
    <property type="entry name" value="Aldolase_TIM"/>
</dbReference>
<organism evidence="3 7">
    <name type="scientific">Adineta steineri</name>
    <dbReference type="NCBI Taxonomy" id="433720"/>
    <lineage>
        <taxon>Eukaryota</taxon>
        <taxon>Metazoa</taxon>
        <taxon>Spiralia</taxon>
        <taxon>Gnathifera</taxon>
        <taxon>Rotifera</taxon>
        <taxon>Eurotatoria</taxon>
        <taxon>Bdelloidea</taxon>
        <taxon>Adinetida</taxon>
        <taxon>Adinetidae</taxon>
        <taxon>Adineta</taxon>
    </lineage>
</organism>
<dbReference type="InterPro" id="IPR036112">
    <property type="entry name" value="ComA_synth_sf"/>
</dbReference>
<sequence>MFNYRYFLQCNISLLKSIRLINNCSKQSSAFPYLPTNKLPSKPNRKKGITEIRGPYYFPVTQTYLDELLQDWGEYVDGIKFAGGSFSLMPENRLRGLIDIAHKHNCYVSTGGYIERVLASSAGNKQIIKQYLKTCKDLGFDVLEISSGFLSLPADDWTELVKLVLSYDLKAKPEVGIQWGAGGDASIEELENAGTRDPKWLIDRAKRFLDAGAYMIMIESEGITENVKSWRTDVISSITSNLPQDKIMFEAADPEVFAYHIQNSGAHANLFIDHSQIVQLACLRKGIWGTDKTFGRIVTFQD</sequence>
<evidence type="ECO:0000256" key="1">
    <source>
        <dbReference type="ARBA" id="ARBA00010424"/>
    </source>
</evidence>
<dbReference type="Pfam" id="PF02679">
    <property type="entry name" value="ComA"/>
    <property type="match status" value="1"/>
</dbReference>
<keyword evidence="6" id="KW-1185">Reference proteome</keyword>
<dbReference type="Proteomes" id="UP000663877">
    <property type="component" value="Unassembled WGS sequence"/>
</dbReference>
<dbReference type="EMBL" id="CAJNOI010000147">
    <property type="protein sequence ID" value="CAF1128692.1"/>
    <property type="molecule type" value="Genomic_DNA"/>
</dbReference>
<dbReference type="EMBL" id="CAJNOI010000147">
    <property type="protein sequence ID" value="CAF1128983.1"/>
    <property type="molecule type" value="Genomic_DNA"/>
</dbReference>
<evidence type="ECO:0000313" key="7">
    <source>
        <dbReference type="Proteomes" id="UP000663877"/>
    </source>
</evidence>
<dbReference type="OrthoDB" id="47007at2759"/>
<dbReference type="PANTHER" id="PTHR48413">
    <property type="match status" value="1"/>
</dbReference>
<dbReference type="Gene3D" id="3.20.20.70">
    <property type="entry name" value="Aldolase class I"/>
    <property type="match status" value="1"/>
</dbReference>
<name>A0A814R4X2_9BILA</name>
<evidence type="ECO:0008006" key="8">
    <source>
        <dbReference type="Google" id="ProtNLM"/>
    </source>
</evidence>
<evidence type="ECO:0000313" key="3">
    <source>
        <dbReference type="EMBL" id="CAF1128983.1"/>
    </source>
</evidence>
<proteinExistence type="inferred from homology"/>
<evidence type="ECO:0000313" key="4">
    <source>
        <dbReference type="EMBL" id="CAF1442813.1"/>
    </source>
</evidence>
<reference evidence="3" key="1">
    <citation type="submission" date="2021-02" db="EMBL/GenBank/DDBJ databases">
        <authorList>
            <person name="Nowell W R."/>
        </authorList>
    </citation>
    <scope>NUCLEOTIDE SEQUENCE</scope>
</reference>
<evidence type="ECO:0000313" key="6">
    <source>
        <dbReference type="Proteomes" id="UP000663832"/>
    </source>
</evidence>
<dbReference type="EMBL" id="CAJNOM010000446">
    <property type="protein sequence ID" value="CAF1442813.1"/>
    <property type="molecule type" value="Genomic_DNA"/>
</dbReference>
<evidence type="ECO:0000313" key="5">
    <source>
        <dbReference type="EMBL" id="CAF1443348.1"/>
    </source>
</evidence>
<comment type="caution">
    <text evidence="3">The sequence shown here is derived from an EMBL/GenBank/DDBJ whole genome shotgun (WGS) entry which is preliminary data.</text>
</comment>
<evidence type="ECO:0000313" key="2">
    <source>
        <dbReference type="EMBL" id="CAF1128692.1"/>
    </source>
</evidence>
<accession>A0A814R4X2</accession>
<dbReference type="Proteomes" id="UP000663832">
    <property type="component" value="Unassembled WGS sequence"/>
</dbReference>
<dbReference type="InterPro" id="IPR003830">
    <property type="entry name" value="ComA_synth"/>
</dbReference>
<dbReference type="PANTHER" id="PTHR48413:SF1">
    <property type="entry name" value="PROTEIN HEAT-STRESS-ASSOCIATED 32"/>
    <property type="match status" value="1"/>
</dbReference>
<gene>
    <name evidence="2" type="ORF">BJG266_LOCUS22874</name>
    <name evidence="3" type="ORF">BJG266_LOCUS22890</name>
    <name evidence="4" type="ORF">QVE165_LOCUS39750</name>
    <name evidence="5" type="ORF">QVE165_LOCUS39787</name>
</gene>
<comment type="similarity">
    <text evidence="1">Belongs to the phosphosulfolactate synthase family.</text>
</comment>
<dbReference type="EMBL" id="CAJNOM010000447">
    <property type="protein sequence ID" value="CAF1443348.1"/>
    <property type="molecule type" value="Genomic_DNA"/>
</dbReference>
<protein>
    <recommendedName>
        <fullName evidence="8">Phosphosulfolactate synthase</fullName>
    </recommendedName>
</protein>
<dbReference type="AlphaFoldDB" id="A0A814R4X2"/>
<dbReference type="SUPFAM" id="SSF102110">
    <property type="entry name" value="(2r)-phospho-3-sulfolactate synthase ComA"/>
    <property type="match status" value="1"/>
</dbReference>